<evidence type="ECO:0000313" key="3">
    <source>
        <dbReference type="Proteomes" id="UP000055035"/>
    </source>
</evidence>
<keyword evidence="1" id="KW-1133">Transmembrane helix</keyword>
<dbReference type="PATRIC" id="fig|456.5.peg.1210"/>
<dbReference type="Proteomes" id="UP000055035">
    <property type="component" value="Unassembled WGS sequence"/>
</dbReference>
<reference evidence="2 3" key="1">
    <citation type="submission" date="2015-11" db="EMBL/GenBank/DDBJ databases">
        <title>Genomic analysis of 38 Legionella species identifies large and diverse effector repertoires.</title>
        <authorList>
            <person name="Burstein D."/>
            <person name="Amaro F."/>
            <person name="Zusman T."/>
            <person name="Lifshitz Z."/>
            <person name="Cohen O."/>
            <person name="Gilbert J.A."/>
            <person name="Pupko T."/>
            <person name="Shuman H.A."/>
            <person name="Segal G."/>
        </authorList>
    </citation>
    <scope>NUCLEOTIDE SEQUENCE [LARGE SCALE GENOMIC DNA]</scope>
    <source>
        <strain evidence="2 3">BL-540</strain>
    </source>
</reference>
<dbReference type="AlphaFoldDB" id="A0A0W0VAC5"/>
<proteinExistence type="predicted"/>
<gene>
    <name evidence="2" type="ORF">Ljor_1135</name>
</gene>
<feature type="transmembrane region" description="Helical" evidence="1">
    <location>
        <begin position="30"/>
        <end position="53"/>
    </location>
</feature>
<sequence>MTATTVFVLHGRLYFFNHYPPLSSEYHLKWLLDFIAIYGALCGVAGSALIPYYDLLNQMLVIIIGVASGGPHILQPNLLASLLFFTLTLPPLSFGSSSKCANLLVAWNRFMDLFLFCIDCLLEGIWAP</sequence>
<evidence type="ECO:0000256" key="1">
    <source>
        <dbReference type="SAM" id="Phobius"/>
    </source>
</evidence>
<keyword evidence="1" id="KW-0472">Membrane</keyword>
<dbReference type="EMBL" id="LNYJ01000011">
    <property type="protein sequence ID" value="KTD16829.1"/>
    <property type="molecule type" value="Genomic_DNA"/>
</dbReference>
<dbReference type="STRING" id="456.Ljor_1135"/>
<accession>A0A0W0VAC5</accession>
<protein>
    <submittedName>
        <fullName evidence="2">Sensory box/GGDEF family protein</fullName>
    </submittedName>
</protein>
<comment type="caution">
    <text evidence="2">The sequence shown here is derived from an EMBL/GenBank/DDBJ whole genome shotgun (WGS) entry which is preliminary data.</text>
</comment>
<name>A0A0W0VAC5_9GAMM</name>
<keyword evidence="3" id="KW-1185">Reference proteome</keyword>
<organism evidence="2 3">
    <name type="scientific">Legionella jordanis</name>
    <dbReference type="NCBI Taxonomy" id="456"/>
    <lineage>
        <taxon>Bacteria</taxon>
        <taxon>Pseudomonadati</taxon>
        <taxon>Pseudomonadota</taxon>
        <taxon>Gammaproteobacteria</taxon>
        <taxon>Legionellales</taxon>
        <taxon>Legionellaceae</taxon>
        <taxon>Legionella</taxon>
    </lineage>
</organism>
<evidence type="ECO:0000313" key="2">
    <source>
        <dbReference type="EMBL" id="KTD16829.1"/>
    </source>
</evidence>
<keyword evidence="1" id="KW-0812">Transmembrane</keyword>